<dbReference type="SUPFAM" id="SSF47031">
    <property type="entry name" value="Second domain of FERM"/>
    <property type="match status" value="1"/>
</dbReference>
<dbReference type="InterPro" id="IPR011259">
    <property type="entry name" value="ERM_C_dom"/>
</dbReference>
<name>A0A3P6TU25_DIBLA</name>
<dbReference type="InterPro" id="IPR035963">
    <property type="entry name" value="FERM_2"/>
</dbReference>
<dbReference type="Gene3D" id="3.10.20.90">
    <property type="entry name" value="Phosphatidylinositol 3-kinase Catalytic Subunit, Chain A, domain 1"/>
    <property type="match status" value="1"/>
</dbReference>
<accession>A0A3P6TU25</accession>
<dbReference type="InterPro" id="IPR011174">
    <property type="entry name" value="ERM"/>
</dbReference>
<dbReference type="InterPro" id="IPR011993">
    <property type="entry name" value="PH-like_dom_sf"/>
</dbReference>
<feature type="compositionally biased region" description="Basic and acidic residues" evidence="4">
    <location>
        <begin position="387"/>
        <end position="403"/>
    </location>
</feature>
<dbReference type="InterPro" id="IPR000798">
    <property type="entry name" value="Ez/rad/moesin-like"/>
</dbReference>
<dbReference type="Gene3D" id="1.20.80.10">
    <property type="match status" value="1"/>
</dbReference>
<dbReference type="FunFam" id="3.10.20.90:FF:000013">
    <property type="entry name" value="radixin isoform X1"/>
    <property type="match status" value="1"/>
</dbReference>
<dbReference type="CDD" id="cd17097">
    <property type="entry name" value="FERM_F1_ERM_like"/>
    <property type="match status" value="1"/>
</dbReference>
<dbReference type="PROSITE" id="PS00661">
    <property type="entry name" value="FERM_2"/>
    <property type="match status" value="1"/>
</dbReference>
<dbReference type="InterPro" id="IPR014352">
    <property type="entry name" value="FERM/acyl-CoA-bd_prot_sf"/>
</dbReference>
<dbReference type="Gene3D" id="2.30.29.30">
    <property type="entry name" value="Pleckstrin-homology domain (PH domain)/Phosphotyrosine-binding domain (PTB)"/>
    <property type="match status" value="1"/>
</dbReference>
<gene>
    <name evidence="6" type="ORF">DILT_LOCUS3934</name>
</gene>
<dbReference type="PRINTS" id="PR00935">
    <property type="entry name" value="BAND41"/>
</dbReference>
<dbReference type="EMBL" id="UYRU01044533">
    <property type="protein sequence ID" value="VDK86859.1"/>
    <property type="molecule type" value="Genomic_DNA"/>
</dbReference>
<evidence type="ECO:0000256" key="4">
    <source>
        <dbReference type="SAM" id="MobiDB-lite"/>
    </source>
</evidence>
<dbReference type="PROSITE" id="PS00660">
    <property type="entry name" value="FERM_1"/>
    <property type="match status" value="1"/>
</dbReference>
<dbReference type="SMART" id="SM00295">
    <property type="entry name" value="B41"/>
    <property type="match status" value="1"/>
</dbReference>
<dbReference type="AlphaFoldDB" id="A0A3P6TU25"/>
<dbReference type="Pfam" id="PF00373">
    <property type="entry name" value="FERM_M"/>
    <property type="match status" value="1"/>
</dbReference>
<protein>
    <recommendedName>
        <fullName evidence="5">FERM domain-containing protein</fullName>
    </recommendedName>
</protein>
<dbReference type="Proteomes" id="UP000281553">
    <property type="component" value="Unassembled WGS sequence"/>
</dbReference>
<dbReference type="PANTHER" id="PTHR23281">
    <property type="entry name" value="MERLIN/MOESIN/EZRIN/RADIXIN"/>
    <property type="match status" value="1"/>
</dbReference>
<keyword evidence="3" id="KW-0472">Membrane</keyword>
<dbReference type="InterPro" id="IPR000299">
    <property type="entry name" value="FERM_domain"/>
</dbReference>
<dbReference type="InterPro" id="IPR018980">
    <property type="entry name" value="FERM_PH-like_C"/>
</dbReference>
<dbReference type="InterPro" id="IPR018979">
    <property type="entry name" value="FERM_N"/>
</dbReference>
<dbReference type="SUPFAM" id="SSF54236">
    <property type="entry name" value="Ubiquitin-like"/>
    <property type="match status" value="1"/>
</dbReference>
<evidence type="ECO:0000256" key="2">
    <source>
        <dbReference type="ARBA" id="ARBA00022475"/>
    </source>
</evidence>
<dbReference type="GO" id="GO:0003779">
    <property type="term" value="F:actin binding"/>
    <property type="evidence" value="ECO:0007669"/>
    <property type="project" value="InterPro"/>
</dbReference>
<dbReference type="PRINTS" id="PR00661">
    <property type="entry name" value="ERMFAMILY"/>
</dbReference>
<keyword evidence="7" id="KW-1185">Reference proteome</keyword>
<reference evidence="6 7" key="1">
    <citation type="submission" date="2018-11" db="EMBL/GenBank/DDBJ databases">
        <authorList>
            <consortium name="Pathogen Informatics"/>
        </authorList>
    </citation>
    <scope>NUCLEOTIDE SEQUENCE [LARGE SCALE GENOMIC DNA]</scope>
</reference>
<dbReference type="SUPFAM" id="SSF48678">
    <property type="entry name" value="Moesin tail domain"/>
    <property type="match status" value="1"/>
</dbReference>
<dbReference type="CDD" id="cd13194">
    <property type="entry name" value="FERM_C_ERM"/>
    <property type="match status" value="1"/>
</dbReference>
<evidence type="ECO:0000256" key="1">
    <source>
        <dbReference type="ARBA" id="ARBA00004202"/>
    </source>
</evidence>
<feature type="domain" description="FERM" evidence="5">
    <location>
        <begin position="11"/>
        <end position="297"/>
    </location>
</feature>
<dbReference type="Gene3D" id="6.10.360.10">
    <property type="match status" value="1"/>
</dbReference>
<keyword evidence="2" id="KW-1003">Cell membrane</keyword>
<organism evidence="6 7">
    <name type="scientific">Dibothriocephalus latus</name>
    <name type="common">Fish tapeworm</name>
    <name type="synonym">Diphyllobothrium latum</name>
    <dbReference type="NCBI Taxonomy" id="60516"/>
    <lineage>
        <taxon>Eukaryota</taxon>
        <taxon>Metazoa</taxon>
        <taxon>Spiralia</taxon>
        <taxon>Lophotrochozoa</taxon>
        <taxon>Platyhelminthes</taxon>
        <taxon>Cestoda</taxon>
        <taxon>Eucestoda</taxon>
        <taxon>Diphyllobothriidea</taxon>
        <taxon>Diphyllobothriidae</taxon>
        <taxon>Dibothriocephalus</taxon>
    </lineage>
</organism>
<proteinExistence type="predicted"/>
<evidence type="ECO:0000259" key="5">
    <source>
        <dbReference type="PROSITE" id="PS50057"/>
    </source>
</evidence>
<dbReference type="InterPro" id="IPR019747">
    <property type="entry name" value="FERM_CS"/>
</dbReference>
<dbReference type="Pfam" id="PF00769">
    <property type="entry name" value="ERM_C"/>
    <property type="match status" value="1"/>
</dbReference>
<evidence type="ECO:0000313" key="7">
    <source>
        <dbReference type="Proteomes" id="UP000281553"/>
    </source>
</evidence>
<dbReference type="OrthoDB" id="6018897at2759"/>
<dbReference type="Pfam" id="PF09379">
    <property type="entry name" value="FERM_N"/>
    <property type="match status" value="1"/>
</dbReference>
<dbReference type="SUPFAM" id="SSF50729">
    <property type="entry name" value="PH domain-like"/>
    <property type="match status" value="1"/>
</dbReference>
<comment type="subcellular location">
    <subcellularLocation>
        <location evidence="1">Cell membrane</location>
        <topology evidence="1">Peripheral membrane protein</topology>
    </subcellularLocation>
</comment>
<dbReference type="InterPro" id="IPR041789">
    <property type="entry name" value="ERM_FERM_C"/>
</dbReference>
<dbReference type="InterPro" id="IPR019749">
    <property type="entry name" value="Band_41_domain"/>
</dbReference>
<dbReference type="Pfam" id="PF09380">
    <property type="entry name" value="FERM_C"/>
    <property type="match status" value="1"/>
</dbReference>
<feature type="region of interest" description="Disordered" evidence="4">
    <location>
        <begin position="368"/>
        <end position="414"/>
    </location>
</feature>
<dbReference type="InterPro" id="IPR029071">
    <property type="entry name" value="Ubiquitin-like_domsf"/>
</dbReference>
<dbReference type="SMART" id="SM01196">
    <property type="entry name" value="FERM_C"/>
    <property type="match status" value="1"/>
</dbReference>
<dbReference type="PROSITE" id="PS50057">
    <property type="entry name" value="FERM_3"/>
    <property type="match status" value="1"/>
</dbReference>
<dbReference type="InterPro" id="IPR019748">
    <property type="entry name" value="FERM_central"/>
</dbReference>
<evidence type="ECO:0000313" key="6">
    <source>
        <dbReference type="EMBL" id="VDK86859.1"/>
    </source>
</evidence>
<dbReference type="GO" id="GO:0005886">
    <property type="term" value="C:plasma membrane"/>
    <property type="evidence" value="ECO:0007669"/>
    <property type="project" value="UniProtKB-SubCell"/>
</dbReference>
<dbReference type="CDD" id="cd14473">
    <property type="entry name" value="FERM_B-lobe"/>
    <property type="match status" value="1"/>
</dbReference>
<dbReference type="InterPro" id="IPR008954">
    <property type="entry name" value="Moesin_tail_sf"/>
</dbReference>
<feature type="compositionally biased region" description="Polar residues" evidence="4">
    <location>
        <begin position="404"/>
        <end position="414"/>
    </location>
</feature>
<evidence type="ECO:0000256" key="3">
    <source>
        <dbReference type="ARBA" id="ARBA00023136"/>
    </source>
</evidence>
<sequence length="472" mass="54886">MLRKGKSSKTISVKVTTVESQLEFEILKNAPGQQLFDQVVRTIGLREVWFFGIQYIDKDNNPSWLRLEKKISSHDFAEKSAYEFKFVVKFYPENVAEELIQSTTIRYFYLQVKNDIMSGKIYCPTETAVLLASYACVAKYDVYNPSTCPAKLPVDRLIPDQGQYNLSEEEWYNRIISYYKDHDMSREDAMVKYLELAQDLEMYGVEMFSIKNKKGTSLILGVDALGLSIYEPDNLLDPKIGFPWSEISKLSFHDKKFVIKPADSTAKEFYFLADKSRINKRILALCTGNHEQRLREERLRRMEYEQKLHDLKVEMRQKETSFSAMTAKVDEFQAKITALEALLAQEREERNRLETSQAHLAKLNEQLKEETAASAEEPGSQDDENEARDLEVIPNCRRPEESRTTTVSGNADLQTKLKNLKEDLSSARDQSRMRDIDHRHEHNVREGNDKYKTLRQIRQGNTKMRVDQFEAM</sequence>